<name>A0A076LTA3_9GAMM</name>
<gene>
    <name evidence="1" type="ORF">ETEE_2393</name>
</gene>
<dbReference type="KEGG" id="ete:ETEE_2393"/>
<reference evidence="1 2" key="1">
    <citation type="journal article" date="2012" name="PLoS ONE">
        <title>Edwardsiella comparative phylogenomics reveal the new intra/inter-species taxonomic relationships, virulence evolution and niche adaptation mechanisms.</title>
        <authorList>
            <person name="Yang M."/>
            <person name="Lv Y."/>
            <person name="Xiao J."/>
            <person name="Wu H."/>
            <person name="Zheng H."/>
            <person name="Liu Q."/>
            <person name="Zhang Y."/>
            <person name="Wang Q."/>
        </authorList>
    </citation>
    <scope>NUCLEOTIDE SEQUENCE [LARGE SCALE GENOMIC DNA]</scope>
    <source>
        <strain evidence="2">080813</strain>
    </source>
</reference>
<protein>
    <submittedName>
        <fullName evidence="1">Uncharacterized protein</fullName>
    </submittedName>
</protein>
<dbReference type="EMBL" id="CP006664">
    <property type="protein sequence ID" value="AIJ08834.1"/>
    <property type="molecule type" value="Genomic_DNA"/>
</dbReference>
<dbReference type="HOGENOM" id="CLU_3250744_0_0_6"/>
<sequence>MIFYSVEFCGNLTRFALYLRLLALSSAELIKRIILFFRIFQE</sequence>
<dbReference type="Proteomes" id="UP000028681">
    <property type="component" value="Chromosome"/>
</dbReference>
<organism evidence="1 2">
    <name type="scientific">Edwardsiella anguillarum ET080813</name>
    <dbReference type="NCBI Taxonomy" id="667120"/>
    <lineage>
        <taxon>Bacteria</taxon>
        <taxon>Pseudomonadati</taxon>
        <taxon>Pseudomonadota</taxon>
        <taxon>Gammaproteobacteria</taxon>
        <taxon>Enterobacterales</taxon>
        <taxon>Hafniaceae</taxon>
        <taxon>Edwardsiella</taxon>
    </lineage>
</organism>
<proteinExistence type="predicted"/>
<accession>A0A076LTA3</accession>
<evidence type="ECO:0000313" key="2">
    <source>
        <dbReference type="Proteomes" id="UP000028681"/>
    </source>
</evidence>
<dbReference type="AlphaFoldDB" id="A0A076LTA3"/>
<evidence type="ECO:0000313" key="1">
    <source>
        <dbReference type="EMBL" id="AIJ08834.1"/>
    </source>
</evidence>